<feature type="compositionally biased region" description="Polar residues" evidence="1">
    <location>
        <begin position="97"/>
        <end position="117"/>
    </location>
</feature>
<feature type="region of interest" description="Disordered" evidence="1">
    <location>
        <begin position="92"/>
        <end position="121"/>
    </location>
</feature>
<proteinExistence type="predicted"/>
<evidence type="ECO:0000313" key="3">
    <source>
        <dbReference type="Proteomes" id="UP000693946"/>
    </source>
</evidence>
<keyword evidence="3" id="KW-1185">Reference proteome</keyword>
<gene>
    <name evidence="2" type="ORF">JOB18_025058</name>
</gene>
<comment type="caution">
    <text evidence="2">The sequence shown here is derived from an EMBL/GenBank/DDBJ whole genome shotgun (WGS) entry which is preliminary data.</text>
</comment>
<name>A0AAV6S4C9_SOLSE</name>
<dbReference type="EMBL" id="JAGKHQ010000007">
    <property type="protein sequence ID" value="KAG7512271.1"/>
    <property type="molecule type" value="Genomic_DNA"/>
</dbReference>
<dbReference type="Proteomes" id="UP000693946">
    <property type="component" value="Linkage Group LG15"/>
</dbReference>
<evidence type="ECO:0000313" key="2">
    <source>
        <dbReference type="EMBL" id="KAG7512271.1"/>
    </source>
</evidence>
<dbReference type="AlphaFoldDB" id="A0AAV6S4C9"/>
<accession>A0AAV6S4C9</accession>
<protein>
    <submittedName>
        <fullName evidence="2">Uncharacterized protein</fullName>
    </submittedName>
</protein>
<evidence type="ECO:0000256" key="1">
    <source>
        <dbReference type="SAM" id="MobiDB-lite"/>
    </source>
</evidence>
<reference evidence="2 3" key="1">
    <citation type="journal article" date="2021" name="Sci. Rep.">
        <title>Chromosome anchoring in Senegalese sole (Solea senegalensis) reveals sex-associated markers and genome rearrangements in flatfish.</title>
        <authorList>
            <person name="Guerrero-Cozar I."/>
            <person name="Gomez-Garrido J."/>
            <person name="Berbel C."/>
            <person name="Martinez-Blanch J.F."/>
            <person name="Alioto T."/>
            <person name="Claros M.G."/>
            <person name="Gagnaire P.A."/>
            <person name="Manchado M."/>
        </authorList>
    </citation>
    <scope>NUCLEOTIDE SEQUENCE [LARGE SCALE GENOMIC DNA]</scope>
    <source>
        <strain evidence="2">Sse05_10M</strain>
    </source>
</reference>
<organism evidence="2 3">
    <name type="scientific">Solea senegalensis</name>
    <name type="common">Senegalese sole</name>
    <dbReference type="NCBI Taxonomy" id="28829"/>
    <lineage>
        <taxon>Eukaryota</taxon>
        <taxon>Metazoa</taxon>
        <taxon>Chordata</taxon>
        <taxon>Craniata</taxon>
        <taxon>Vertebrata</taxon>
        <taxon>Euteleostomi</taxon>
        <taxon>Actinopterygii</taxon>
        <taxon>Neopterygii</taxon>
        <taxon>Teleostei</taxon>
        <taxon>Neoteleostei</taxon>
        <taxon>Acanthomorphata</taxon>
        <taxon>Carangaria</taxon>
        <taxon>Pleuronectiformes</taxon>
        <taxon>Pleuronectoidei</taxon>
        <taxon>Soleidae</taxon>
        <taxon>Solea</taxon>
    </lineage>
</organism>
<sequence>MLESDLKSKARPEAGGAQRRRDTDFISSLFASLTPHIIFISHGCGTFLSREDDIGGYRLHTTCHKQQPAHQEGLLLAPLLCSWRCSRMLRQDDHRSSGQSQDSSTRPEPPLQTSRSVFHSHGCAEERRLSWIVQG</sequence>